<keyword evidence="3" id="KW-1185">Reference proteome</keyword>
<dbReference type="PANTHER" id="PTHR30290">
    <property type="entry name" value="PERIPLASMIC BINDING COMPONENT OF ABC TRANSPORTER"/>
    <property type="match status" value="1"/>
</dbReference>
<evidence type="ECO:0000313" key="2">
    <source>
        <dbReference type="EMBL" id="WAX56067.1"/>
    </source>
</evidence>
<dbReference type="PIRSF" id="PIRSF002741">
    <property type="entry name" value="MppA"/>
    <property type="match status" value="1"/>
</dbReference>
<dbReference type="RefSeq" id="WP_269442593.1">
    <property type="nucleotide sequence ID" value="NZ_CP097463.1"/>
</dbReference>
<dbReference type="InterPro" id="IPR039424">
    <property type="entry name" value="SBP_5"/>
</dbReference>
<dbReference type="CDD" id="cd08501">
    <property type="entry name" value="PBP2_Lpqw"/>
    <property type="match status" value="1"/>
</dbReference>
<gene>
    <name evidence="2" type="ORF">M6B22_16190</name>
</gene>
<dbReference type="PROSITE" id="PS51257">
    <property type="entry name" value="PROKAR_LIPOPROTEIN"/>
    <property type="match status" value="1"/>
</dbReference>
<protein>
    <submittedName>
        <fullName evidence="2">ABC transporter family substrate-binding protein</fullName>
    </submittedName>
</protein>
<dbReference type="InterPro" id="IPR000914">
    <property type="entry name" value="SBP_5_dom"/>
</dbReference>
<reference evidence="2" key="1">
    <citation type="submission" date="2022-05" db="EMBL/GenBank/DDBJ databases">
        <title>Jatrophihabitans sp. SB3-54 whole genome sequence.</title>
        <authorList>
            <person name="Suh M.K."/>
            <person name="Eom M.K."/>
            <person name="Kim J.S."/>
            <person name="Kim H.S."/>
            <person name="Do H.E."/>
            <person name="Shin Y.K."/>
            <person name="Lee J.-S."/>
        </authorList>
    </citation>
    <scope>NUCLEOTIDE SEQUENCE</scope>
    <source>
        <strain evidence="2">SB3-54</strain>
    </source>
</reference>
<dbReference type="EMBL" id="CP097463">
    <property type="protein sequence ID" value="WAX56067.1"/>
    <property type="molecule type" value="Genomic_DNA"/>
</dbReference>
<evidence type="ECO:0000313" key="3">
    <source>
        <dbReference type="Proteomes" id="UP001164693"/>
    </source>
</evidence>
<dbReference type="Gene3D" id="3.40.190.10">
    <property type="entry name" value="Periplasmic binding protein-like II"/>
    <property type="match status" value="1"/>
</dbReference>
<evidence type="ECO:0000259" key="1">
    <source>
        <dbReference type="Pfam" id="PF00496"/>
    </source>
</evidence>
<sequence>MRVHKGKAALACATVAAIAISGCSSSGGGNKGGKGASGGTLIYGESTDFPENLMPLIAAGNSTATANLEVRMLNGPFQITPQFTFQADPDQVVGNPTSELQGGQQVVTYKLNPKAVWDDGTKITADDYIYTWNAEKSSDAKTGGCAALLSTTGYDQIESVTAGSDDHEVVVKYQKGKPFPDWQGLFSPLLSKHVFDQGDPVKNCKYITDGWPTAGGFPAGTTNGPWMLEKSNINVSGKSFTLTRNPKWWGTPAKLDKLVDAYVGSDSDTNVKALQNQEVNMVYPQPQLDLIASLQQLSGVTTEVNFGIAFEHLDFNIKDPLLAHKEVRQAIAYGIDRKALVNATVGKFSDKASVLNNRLLMTNQKGYEDHGGDYTSQNVQKAQQLLESIGAKKGSDGYYSLNGKPLAFKIMTTQNNPLRDQTIQTIASQLKEVGIKISEFANPDIFADTDKPTSLVSEGFQIALFAWVGGPSISANKSIYLSPAGGGVGQNYTQGGTPEIDAALNAMGSATNTDDEIAAANKADSLLWDQMYTLPLYQKPTLLAFDSNFTGIGDNATQAGPLWNSDTFAKKS</sequence>
<dbReference type="Pfam" id="PF00496">
    <property type="entry name" value="SBP_bac_5"/>
    <property type="match status" value="1"/>
</dbReference>
<dbReference type="SUPFAM" id="SSF53850">
    <property type="entry name" value="Periplasmic binding protein-like II"/>
    <property type="match status" value="1"/>
</dbReference>
<name>A0ABY7JU38_9ACTN</name>
<dbReference type="Gene3D" id="3.90.76.10">
    <property type="entry name" value="Dipeptide-binding Protein, Domain 1"/>
    <property type="match status" value="1"/>
</dbReference>
<dbReference type="Gene3D" id="3.10.105.10">
    <property type="entry name" value="Dipeptide-binding Protein, Domain 3"/>
    <property type="match status" value="1"/>
</dbReference>
<dbReference type="Proteomes" id="UP001164693">
    <property type="component" value="Chromosome"/>
</dbReference>
<dbReference type="PANTHER" id="PTHR30290:SF65">
    <property type="entry name" value="MONOACYL PHOSPHATIDYLINOSITOL TETRAMANNOSIDE-BINDING PROTEIN LPQW-RELATED"/>
    <property type="match status" value="1"/>
</dbReference>
<feature type="domain" description="Solute-binding protein family 5" evidence="1">
    <location>
        <begin position="103"/>
        <end position="472"/>
    </location>
</feature>
<proteinExistence type="predicted"/>
<organism evidence="2 3">
    <name type="scientific">Jatrophihabitans cynanchi</name>
    <dbReference type="NCBI Taxonomy" id="2944128"/>
    <lineage>
        <taxon>Bacteria</taxon>
        <taxon>Bacillati</taxon>
        <taxon>Actinomycetota</taxon>
        <taxon>Actinomycetes</taxon>
        <taxon>Jatrophihabitantales</taxon>
        <taxon>Jatrophihabitantaceae</taxon>
        <taxon>Jatrophihabitans</taxon>
    </lineage>
</organism>
<accession>A0ABY7JU38</accession>
<dbReference type="InterPro" id="IPR030678">
    <property type="entry name" value="Peptide/Ni-bd"/>
</dbReference>